<dbReference type="InterPro" id="IPR002563">
    <property type="entry name" value="Flavin_Rdtase-like_dom"/>
</dbReference>
<evidence type="ECO:0000256" key="2">
    <source>
        <dbReference type="ARBA" id="ARBA00022630"/>
    </source>
</evidence>
<comment type="similarity">
    <text evidence="4">Belongs to the flavoredoxin family.</text>
</comment>
<evidence type="ECO:0000256" key="4">
    <source>
        <dbReference type="ARBA" id="ARBA00038054"/>
    </source>
</evidence>
<organism evidence="6 7">
    <name type="scientific">Polluticaenibacter yanchengensis</name>
    <dbReference type="NCBI Taxonomy" id="3014562"/>
    <lineage>
        <taxon>Bacteria</taxon>
        <taxon>Pseudomonadati</taxon>
        <taxon>Bacteroidota</taxon>
        <taxon>Chitinophagia</taxon>
        <taxon>Chitinophagales</taxon>
        <taxon>Chitinophagaceae</taxon>
        <taxon>Polluticaenibacter</taxon>
    </lineage>
</organism>
<dbReference type="PANTHER" id="PTHR33798:SF5">
    <property type="entry name" value="FLAVIN REDUCTASE LIKE DOMAIN-CONTAINING PROTEIN"/>
    <property type="match status" value="1"/>
</dbReference>
<evidence type="ECO:0000259" key="5">
    <source>
        <dbReference type="SMART" id="SM00903"/>
    </source>
</evidence>
<comment type="cofactor">
    <cofactor evidence="1">
        <name>FMN</name>
        <dbReference type="ChEBI" id="CHEBI:58210"/>
    </cofactor>
</comment>
<keyword evidence="7" id="KW-1185">Reference proteome</keyword>
<name>A0ABT4ULP5_9BACT</name>
<keyword evidence="2" id="KW-0285">Flavoprotein</keyword>
<evidence type="ECO:0000256" key="3">
    <source>
        <dbReference type="ARBA" id="ARBA00022643"/>
    </source>
</evidence>
<dbReference type="RefSeq" id="WP_407032094.1">
    <property type="nucleotide sequence ID" value="NZ_JAQGEF010000017.1"/>
</dbReference>
<dbReference type="PANTHER" id="PTHR33798">
    <property type="entry name" value="FLAVOPROTEIN OXYGENASE"/>
    <property type="match status" value="1"/>
</dbReference>
<evidence type="ECO:0000313" key="6">
    <source>
        <dbReference type="EMBL" id="MDA3615766.1"/>
    </source>
</evidence>
<dbReference type="EMBL" id="JAQGEF010000017">
    <property type="protein sequence ID" value="MDA3615766.1"/>
    <property type="molecule type" value="Genomic_DNA"/>
</dbReference>
<dbReference type="SUPFAM" id="SSF50475">
    <property type="entry name" value="FMN-binding split barrel"/>
    <property type="match status" value="1"/>
</dbReference>
<feature type="domain" description="Flavin reductase like" evidence="5">
    <location>
        <begin position="20"/>
        <end position="178"/>
    </location>
</feature>
<gene>
    <name evidence="6" type="ORF">O3P16_13185</name>
</gene>
<dbReference type="Pfam" id="PF01613">
    <property type="entry name" value="Flavin_Reduct"/>
    <property type="match status" value="1"/>
</dbReference>
<dbReference type="Proteomes" id="UP001210231">
    <property type="component" value="Unassembled WGS sequence"/>
</dbReference>
<protein>
    <submittedName>
        <fullName evidence="6">Flavin reductase family protein</fullName>
    </submittedName>
</protein>
<dbReference type="SMART" id="SM00903">
    <property type="entry name" value="Flavin_Reduct"/>
    <property type="match status" value="1"/>
</dbReference>
<evidence type="ECO:0000256" key="1">
    <source>
        <dbReference type="ARBA" id="ARBA00001917"/>
    </source>
</evidence>
<comment type="caution">
    <text evidence="6">The sequence shown here is derived from an EMBL/GenBank/DDBJ whole genome shotgun (WGS) entry which is preliminary data.</text>
</comment>
<dbReference type="InterPro" id="IPR012349">
    <property type="entry name" value="Split_barrel_FMN-bd"/>
</dbReference>
<accession>A0ABT4ULP5</accession>
<sequence>MKTVLPTSENSLQFYNYLTSAVAPRPICFASTIDNDGLPNLSPFSFFTIVGNQPPMLVFSTLRRMRNGTTKHTYENVKANSEVVINVVTSDIVEQASLSSCEYPDGTDEFLKAGFTKLASDFVKPFRVAESPVQIECKVVQVIDTSDKPGAGSLILCEVLAIHINPAILNEDETIDPHAIKLVARMGKNYYSRAFGEAVFEVEKPNVKLGIGFDGLPENIRNSTILTGNDLAKLANVTALPEPEPGFYDEHIKKTIEYYILMPDELEVELHRYARKMLADNRVEHAWQVLLSV</sequence>
<reference evidence="6 7" key="1">
    <citation type="submission" date="2022-12" db="EMBL/GenBank/DDBJ databases">
        <title>Chitinophagaceae gen. sp. nov., a new member of the family Chitinophagaceae, isolated from soil in a chemical factory.</title>
        <authorList>
            <person name="Ke Z."/>
        </authorList>
    </citation>
    <scope>NUCLEOTIDE SEQUENCE [LARGE SCALE GENOMIC DNA]</scope>
    <source>
        <strain evidence="6 7">LY-5</strain>
    </source>
</reference>
<keyword evidence="3" id="KW-0288">FMN</keyword>
<proteinExistence type="inferred from homology"/>
<dbReference type="Gene3D" id="2.30.110.10">
    <property type="entry name" value="Electron Transport, Fmn-binding Protein, Chain A"/>
    <property type="match status" value="1"/>
</dbReference>
<evidence type="ECO:0000313" key="7">
    <source>
        <dbReference type="Proteomes" id="UP001210231"/>
    </source>
</evidence>